<evidence type="ECO:0000313" key="1">
    <source>
        <dbReference type="EMBL" id="KFI50013.1"/>
    </source>
</evidence>
<reference evidence="1 2" key="1">
    <citation type="submission" date="2014-03" db="EMBL/GenBank/DDBJ databases">
        <title>Genomics of Bifidobacteria.</title>
        <authorList>
            <person name="Ventura M."/>
            <person name="Milani C."/>
            <person name="Lugli G.A."/>
        </authorList>
    </citation>
    <scope>NUCLEOTIDE SEQUENCE [LARGE SCALE GENOMIC DNA]</scope>
    <source>
        <strain evidence="1 2">DSM 23969</strain>
    </source>
</reference>
<comment type="caution">
    <text evidence="1">The sequence shown here is derived from an EMBL/GenBank/DDBJ whole genome shotgun (WGS) entry which is preliminary data.</text>
</comment>
<gene>
    <name evidence="1" type="ORF">BBIA_2146</name>
</gene>
<proteinExistence type="predicted"/>
<evidence type="ECO:0000313" key="2">
    <source>
        <dbReference type="Proteomes" id="UP000029108"/>
    </source>
</evidence>
<organism evidence="1 2">
    <name type="scientific">Bifidobacterium biavatii DSM 23969</name>
    <dbReference type="NCBI Taxonomy" id="1437608"/>
    <lineage>
        <taxon>Bacteria</taxon>
        <taxon>Bacillati</taxon>
        <taxon>Actinomycetota</taxon>
        <taxon>Actinomycetes</taxon>
        <taxon>Bifidobacteriales</taxon>
        <taxon>Bifidobacteriaceae</taxon>
        <taxon>Bifidobacterium</taxon>
    </lineage>
</organism>
<dbReference type="Pfam" id="PF25681">
    <property type="entry name" value="Phage_TTP_17"/>
    <property type="match status" value="1"/>
</dbReference>
<dbReference type="EMBL" id="JGYN01000018">
    <property type="protein sequence ID" value="KFI50013.1"/>
    <property type="molecule type" value="Genomic_DNA"/>
</dbReference>
<dbReference type="eggNOG" id="COG5492">
    <property type="taxonomic scope" value="Bacteria"/>
</dbReference>
<sequence>MANSKKNVALGKPKASGCFYTAPAGTALPADATTALDKAFQTVGYISEDGVTNATDTENAEIKEMGGGIVLKEISGYGETFQFVMLETNPVALAVRYGTDNVTSTGDNITVKHGMPDGESRVGVFEIMLGRNRVKRIVVPDYTNAEFGDTVYSAGEAVGYEVTLAANPSDLIGGKTCVEYIATVTTSGTTTGK</sequence>
<protein>
    <submittedName>
        <fullName evidence="1">Phage major tail protein</fullName>
    </submittedName>
</protein>
<dbReference type="InterPro" id="IPR058154">
    <property type="entry name" value="Bxb1_TTP-like"/>
</dbReference>
<keyword evidence="2" id="KW-1185">Reference proteome</keyword>
<dbReference type="OrthoDB" id="4409685at2"/>
<dbReference type="RefSeq" id="WP_033496268.1">
    <property type="nucleotide sequence ID" value="NZ_JDUU01000037.1"/>
</dbReference>
<name>A0A086ZU13_9BIFI</name>
<dbReference type="AlphaFoldDB" id="A0A086ZU13"/>
<accession>A0A086ZU13</accession>
<dbReference type="STRING" id="1437608.GCA_000771645_01887"/>
<dbReference type="Proteomes" id="UP000029108">
    <property type="component" value="Unassembled WGS sequence"/>
</dbReference>